<accession>A0A6A4I3P1</accession>
<keyword evidence="2" id="KW-1185">Reference proteome</keyword>
<organism evidence="1 2">
    <name type="scientific">Gymnopus androsaceus JB14</name>
    <dbReference type="NCBI Taxonomy" id="1447944"/>
    <lineage>
        <taxon>Eukaryota</taxon>
        <taxon>Fungi</taxon>
        <taxon>Dikarya</taxon>
        <taxon>Basidiomycota</taxon>
        <taxon>Agaricomycotina</taxon>
        <taxon>Agaricomycetes</taxon>
        <taxon>Agaricomycetidae</taxon>
        <taxon>Agaricales</taxon>
        <taxon>Marasmiineae</taxon>
        <taxon>Omphalotaceae</taxon>
        <taxon>Gymnopus</taxon>
    </lineage>
</organism>
<dbReference type="EMBL" id="ML769424">
    <property type="protein sequence ID" value="KAE9403484.1"/>
    <property type="molecule type" value="Genomic_DNA"/>
</dbReference>
<dbReference type="AlphaFoldDB" id="A0A6A4I3P1"/>
<gene>
    <name evidence="1" type="ORF">BT96DRAFT_1080015</name>
</gene>
<sequence>MMPVWRSARTSVVPPGVSEACQGFGVGDGGAWRPEGEEGEGDVVVFGERAPSSARARALPTDATGIPVIRLLRINAAAKRGDCDPCYMIILVKFYLEAKVKVDLSWNLEEEEKTLPRMTWAGPLSTEQCMKEGYHREGFCYIGKAWELQEQAWDKEGIKVQRMGQQGSLKVLVIMEKKPVLNEMTPMLAEKVYSVRQEGFAKLANFLEWNLLETFG</sequence>
<protein>
    <submittedName>
        <fullName evidence="1">Uncharacterized protein</fullName>
    </submittedName>
</protein>
<reference evidence="1" key="1">
    <citation type="journal article" date="2019" name="Environ. Microbiol.">
        <title>Fungal ecological strategies reflected in gene transcription - a case study of two litter decomposers.</title>
        <authorList>
            <person name="Barbi F."/>
            <person name="Kohler A."/>
            <person name="Barry K."/>
            <person name="Baskaran P."/>
            <person name="Daum C."/>
            <person name="Fauchery L."/>
            <person name="Ihrmark K."/>
            <person name="Kuo A."/>
            <person name="LaButti K."/>
            <person name="Lipzen A."/>
            <person name="Morin E."/>
            <person name="Grigoriev I.V."/>
            <person name="Henrissat B."/>
            <person name="Lindahl B."/>
            <person name="Martin F."/>
        </authorList>
    </citation>
    <scope>NUCLEOTIDE SEQUENCE</scope>
    <source>
        <strain evidence="1">JB14</strain>
    </source>
</reference>
<name>A0A6A4I3P1_9AGAR</name>
<evidence type="ECO:0000313" key="1">
    <source>
        <dbReference type="EMBL" id="KAE9403484.1"/>
    </source>
</evidence>
<proteinExistence type="predicted"/>
<evidence type="ECO:0000313" key="2">
    <source>
        <dbReference type="Proteomes" id="UP000799118"/>
    </source>
</evidence>
<dbReference type="Proteomes" id="UP000799118">
    <property type="component" value="Unassembled WGS sequence"/>
</dbReference>